<sequence length="55" mass="6311">MEVSKDDGTQYAKRAGETVLVVRVVSLWRLDRPYKQRSAREAGRRSSLIISTRFA</sequence>
<dbReference type="Proteomes" id="UP000828390">
    <property type="component" value="Unassembled WGS sequence"/>
</dbReference>
<reference evidence="1" key="1">
    <citation type="journal article" date="2019" name="bioRxiv">
        <title>The Genome of the Zebra Mussel, Dreissena polymorpha: A Resource for Invasive Species Research.</title>
        <authorList>
            <person name="McCartney M.A."/>
            <person name="Auch B."/>
            <person name="Kono T."/>
            <person name="Mallez S."/>
            <person name="Zhang Y."/>
            <person name="Obille A."/>
            <person name="Becker A."/>
            <person name="Abrahante J.E."/>
            <person name="Garbe J."/>
            <person name="Badalamenti J.P."/>
            <person name="Herman A."/>
            <person name="Mangelson H."/>
            <person name="Liachko I."/>
            <person name="Sullivan S."/>
            <person name="Sone E.D."/>
            <person name="Koren S."/>
            <person name="Silverstein K.A.T."/>
            <person name="Beckman K.B."/>
            <person name="Gohl D.M."/>
        </authorList>
    </citation>
    <scope>NUCLEOTIDE SEQUENCE</scope>
    <source>
        <strain evidence="1">Duluth1</strain>
        <tissue evidence="1">Whole animal</tissue>
    </source>
</reference>
<protein>
    <submittedName>
        <fullName evidence="1">Uncharacterized protein</fullName>
    </submittedName>
</protein>
<evidence type="ECO:0000313" key="2">
    <source>
        <dbReference type="Proteomes" id="UP000828390"/>
    </source>
</evidence>
<evidence type="ECO:0000313" key="1">
    <source>
        <dbReference type="EMBL" id="KAH3823006.1"/>
    </source>
</evidence>
<name>A0A9D4GSS4_DREPO</name>
<proteinExistence type="predicted"/>
<dbReference type="AlphaFoldDB" id="A0A9D4GSS4"/>
<gene>
    <name evidence="1" type="ORF">DPMN_124801</name>
</gene>
<organism evidence="1 2">
    <name type="scientific">Dreissena polymorpha</name>
    <name type="common">Zebra mussel</name>
    <name type="synonym">Mytilus polymorpha</name>
    <dbReference type="NCBI Taxonomy" id="45954"/>
    <lineage>
        <taxon>Eukaryota</taxon>
        <taxon>Metazoa</taxon>
        <taxon>Spiralia</taxon>
        <taxon>Lophotrochozoa</taxon>
        <taxon>Mollusca</taxon>
        <taxon>Bivalvia</taxon>
        <taxon>Autobranchia</taxon>
        <taxon>Heteroconchia</taxon>
        <taxon>Euheterodonta</taxon>
        <taxon>Imparidentia</taxon>
        <taxon>Neoheterodontei</taxon>
        <taxon>Myida</taxon>
        <taxon>Dreissenoidea</taxon>
        <taxon>Dreissenidae</taxon>
        <taxon>Dreissena</taxon>
    </lineage>
</organism>
<keyword evidence="2" id="KW-1185">Reference proteome</keyword>
<accession>A0A9D4GSS4</accession>
<comment type="caution">
    <text evidence="1">The sequence shown here is derived from an EMBL/GenBank/DDBJ whole genome shotgun (WGS) entry which is preliminary data.</text>
</comment>
<dbReference type="EMBL" id="JAIWYP010000005">
    <property type="protein sequence ID" value="KAH3823006.1"/>
    <property type="molecule type" value="Genomic_DNA"/>
</dbReference>
<reference evidence="1" key="2">
    <citation type="submission" date="2020-11" db="EMBL/GenBank/DDBJ databases">
        <authorList>
            <person name="McCartney M.A."/>
            <person name="Auch B."/>
            <person name="Kono T."/>
            <person name="Mallez S."/>
            <person name="Becker A."/>
            <person name="Gohl D.M."/>
            <person name="Silverstein K.A.T."/>
            <person name="Koren S."/>
            <person name="Bechman K.B."/>
            <person name="Herman A."/>
            <person name="Abrahante J.E."/>
            <person name="Garbe J."/>
        </authorList>
    </citation>
    <scope>NUCLEOTIDE SEQUENCE</scope>
    <source>
        <strain evidence="1">Duluth1</strain>
        <tissue evidence="1">Whole animal</tissue>
    </source>
</reference>